<gene>
    <name evidence="3" type="ORF">HMI46_01870</name>
</gene>
<accession>A0AAP6ZUG8</accession>
<organism evidence="3 4">
    <name type="scientific">Paenibacillus alvei</name>
    <name type="common">Bacillus alvei</name>
    <dbReference type="NCBI Taxonomy" id="44250"/>
    <lineage>
        <taxon>Bacteria</taxon>
        <taxon>Bacillati</taxon>
        <taxon>Bacillota</taxon>
        <taxon>Bacilli</taxon>
        <taxon>Bacillales</taxon>
        <taxon>Paenibacillaceae</taxon>
        <taxon>Paenibacillus</taxon>
    </lineage>
</organism>
<evidence type="ECO:0000313" key="3">
    <source>
        <dbReference type="EMBL" id="NOJ69305.1"/>
    </source>
</evidence>
<dbReference type="Proteomes" id="UP000552038">
    <property type="component" value="Unassembled WGS sequence"/>
</dbReference>
<dbReference type="PANTHER" id="PTHR35024:SF4">
    <property type="entry name" value="POLYMER-FORMING CYTOSKELETAL PROTEIN"/>
    <property type="match status" value="1"/>
</dbReference>
<feature type="region of interest" description="Disordered" evidence="2">
    <location>
        <begin position="111"/>
        <end position="147"/>
    </location>
</feature>
<evidence type="ECO:0000256" key="1">
    <source>
        <dbReference type="ARBA" id="ARBA00044755"/>
    </source>
</evidence>
<reference evidence="3 4" key="1">
    <citation type="submission" date="2020-05" db="EMBL/GenBank/DDBJ databases">
        <title>Whole genome sequencing and identification of novel metabolites from Paenibacillus alvei strain JR949.</title>
        <authorList>
            <person name="Rajendhran J."/>
            <person name="Sree Pranav P."/>
            <person name="Mahalakshmi B."/>
            <person name="Karthikeyan R."/>
        </authorList>
    </citation>
    <scope>NUCLEOTIDE SEQUENCE [LARGE SCALE GENOMIC DNA]</scope>
    <source>
        <strain evidence="3 4">JR949</strain>
    </source>
</reference>
<dbReference type="AlphaFoldDB" id="A0AAP6ZUG8"/>
<name>A0AAP6ZUG8_PAEAL</name>
<evidence type="ECO:0000313" key="4">
    <source>
        <dbReference type="Proteomes" id="UP000552038"/>
    </source>
</evidence>
<dbReference type="RefSeq" id="WP_163975067.1">
    <property type="nucleotide sequence ID" value="NZ_JABFOR010000002.1"/>
</dbReference>
<proteinExistence type="inferred from homology"/>
<evidence type="ECO:0000256" key="2">
    <source>
        <dbReference type="SAM" id="MobiDB-lite"/>
    </source>
</evidence>
<comment type="similarity">
    <text evidence="1">Belongs to the bactofilin family.</text>
</comment>
<dbReference type="InterPro" id="IPR007607">
    <property type="entry name" value="BacA/B"/>
</dbReference>
<dbReference type="EMBL" id="JABFOR010000002">
    <property type="protein sequence ID" value="NOJ69305.1"/>
    <property type="molecule type" value="Genomic_DNA"/>
</dbReference>
<feature type="compositionally biased region" description="Basic and acidic residues" evidence="2">
    <location>
        <begin position="135"/>
        <end position="147"/>
    </location>
</feature>
<dbReference type="Pfam" id="PF04519">
    <property type="entry name" value="Bactofilin"/>
    <property type="match status" value="1"/>
</dbReference>
<dbReference type="PANTHER" id="PTHR35024">
    <property type="entry name" value="HYPOTHETICAL CYTOSOLIC PROTEIN"/>
    <property type="match status" value="1"/>
</dbReference>
<protein>
    <submittedName>
        <fullName evidence="3">Polymer-forming cytoskeletal protein</fullName>
    </submittedName>
</protein>
<comment type="caution">
    <text evidence="3">The sequence shown here is derived from an EMBL/GenBank/DDBJ whole genome shotgun (WGS) entry which is preliminary data.</text>
</comment>
<sequence>MSMLRRSTQPKHSDTFIAHGTQLEGVIRCEANIRIDGKFTGEVTCSGTITIGEHGEAHSTLTASHIVVAGSVVGDIHTNGKLVIASTGQVCGNCLSEVLLIEEGGMLNGTSLMERSSGGGANKKDSKGNQQEAAKVSEQKEGEKQAG</sequence>